<gene>
    <name evidence="1" type="ORF">C6P45_003459</name>
</gene>
<evidence type="ECO:0000313" key="2">
    <source>
        <dbReference type="Proteomes" id="UP000750334"/>
    </source>
</evidence>
<dbReference type="AlphaFoldDB" id="A0A9P7B1K0"/>
<comment type="caution">
    <text evidence="1">The sequence shown here is derived from an EMBL/GenBank/DDBJ whole genome shotgun (WGS) entry which is preliminary data.</text>
</comment>
<protein>
    <submittedName>
        <fullName evidence="1">Uncharacterized protein</fullName>
    </submittedName>
</protein>
<dbReference type="EMBL" id="PUHR01000354">
    <property type="protein sequence ID" value="KAG0654270.1"/>
    <property type="molecule type" value="Genomic_DNA"/>
</dbReference>
<evidence type="ECO:0000313" key="1">
    <source>
        <dbReference type="EMBL" id="KAG0654270.1"/>
    </source>
</evidence>
<dbReference type="Proteomes" id="UP000750334">
    <property type="component" value="Unassembled WGS sequence"/>
</dbReference>
<feature type="non-terminal residue" evidence="1">
    <location>
        <position position="1"/>
    </location>
</feature>
<proteinExistence type="predicted"/>
<organism evidence="1 2">
    <name type="scientific">Maudiozyma exigua</name>
    <name type="common">Yeast</name>
    <name type="synonym">Kazachstania exigua</name>
    <dbReference type="NCBI Taxonomy" id="34358"/>
    <lineage>
        <taxon>Eukaryota</taxon>
        <taxon>Fungi</taxon>
        <taxon>Dikarya</taxon>
        <taxon>Ascomycota</taxon>
        <taxon>Saccharomycotina</taxon>
        <taxon>Saccharomycetes</taxon>
        <taxon>Saccharomycetales</taxon>
        <taxon>Saccharomycetaceae</taxon>
        <taxon>Maudiozyma</taxon>
    </lineage>
</organism>
<reference evidence="1 2" key="1">
    <citation type="submission" date="2020-11" db="EMBL/GenBank/DDBJ databases">
        <title>Kefir isolates.</title>
        <authorList>
            <person name="Marcisauskas S."/>
            <person name="Kim Y."/>
            <person name="Blasche S."/>
        </authorList>
    </citation>
    <scope>NUCLEOTIDE SEQUENCE [LARGE SCALE GENOMIC DNA]</scope>
    <source>
        <strain evidence="1 2">OG2</strain>
    </source>
</reference>
<sequence length="88" mass="9493">KSVTNEVTKTTTERDGSIITYTECASCTASQENDFTVSGETSKPNREILDSAAQRFSADTMTAKESALASDVQVVYNNHTTAEDLPPD</sequence>
<accession>A0A9P7B1K0</accession>
<keyword evidence="2" id="KW-1185">Reference proteome</keyword>
<name>A0A9P7B1K0_MAUEX</name>